<dbReference type="PROSITE" id="PS50995">
    <property type="entry name" value="HTH_MARR_2"/>
    <property type="match status" value="1"/>
</dbReference>
<dbReference type="GO" id="GO:0006950">
    <property type="term" value="P:response to stress"/>
    <property type="evidence" value="ECO:0007669"/>
    <property type="project" value="TreeGrafter"/>
</dbReference>
<gene>
    <name evidence="5" type="ORF">GCM10011494_20080</name>
</gene>
<keyword evidence="1" id="KW-0805">Transcription regulation</keyword>
<accession>A0A916X5L8</accession>
<sequence length="161" mass="17119">MVEPSVLPPYPQSLAGRLLAAREAVMAPIRPILRAAGMTDQQWRVVRVLSEADGPLDASTVAEAALLHAPSVTRVVRELEDRGLLSRAADPADRRRSVIAISEAGEALVRDTAAQTSIMLSRYGEAFGKERLARFIAEAAALSEALSAFAPSDVASSREGV</sequence>
<organism evidence="5 6">
    <name type="scientific">Novosphingobium endophyticum</name>
    <dbReference type="NCBI Taxonomy" id="1955250"/>
    <lineage>
        <taxon>Bacteria</taxon>
        <taxon>Pseudomonadati</taxon>
        <taxon>Pseudomonadota</taxon>
        <taxon>Alphaproteobacteria</taxon>
        <taxon>Sphingomonadales</taxon>
        <taxon>Sphingomonadaceae</taxon>
        <taxon>Novosphingobium</taxon>
    </lineage>
</organism>
<dbReference type="Proteomes" id="UP000608154">
    <property type="component" value="Unassembled WGS sequence"/>
</dbReference>
<evidence type="ECO:0000256" key="2">
    <source>
        <dbReference type="ARBA" id="ARBA00023125"/>
    </source>
</evidence>
<evidence type="ECO:0000313" key="5">
    <source>
        <dbReference type="EMBL" id="GGC01481.1"/>
    </source>
</evidence>
<evidence type="ECO:0000313" key="6">
    <source>
        <dbReference type="Proteomes" id="UP000608154"/>
    </source>
</evidence>
<evidence type="ECO:0000259" key="4">
    <source>
        <dbReference type="PROSITE" id="PS50995"/>
    </source>
</evidence>
<dbReference type="RefSeq" id="WP_188771065.1">
    <property type="nucleotide sequence ID" value="NZ_BMHK01000011.1"/>
</dbReference>
<dbReference type="PANTHER" id="PTHR33164:SF13">
    <property type="entry name" value="4-HYDROXYPHENYLACETATE CATABOLISM PROTEIN"/>
    <property type="match status" value="1"/>
</dbReference>
<keyword evidence="2" id="KW-0238">DNA-binding</keyword>
<dbReference type="InterPro" id="IPR000835">
    <property type="entry name" value="HTH_MarR-typ"/>
</dbReference>
<reference evidence="5" key="1">
    <citation type="journal article" date="2014" name="Int. J. Syst. Evol. Microbiol.">
        <title>Complete genome sequence of Corynebacterium casei LMG S-19264T (=DSM 44701T), isolated from a smear-ripened cheese.</title>
        <authorList>
            <consortium name="US DOE Joint Genome Institute (JGI-PGF)"/>
            <person name="Walter F."/>
            <person name="Albersmeier A."/>
            <person name="Kalinowski J."/>
            <person name="Ruckert C."/>
        </authorList>
    </citation>
    <scope>NUCLEOTIDE SEQUENCE</scope>
    <source>
        <strain evidence="5">CGMCC 1.15095</strain>
    </source>
</reference>
<dbReference type="EMBL" id="BMHK01000011">
    <property type="protein sequence ID" value="GGC01481.1"/>
    <property type="molecule type" value="Genomic_DNA"/>
</dbReference>
<dbReference type="InterPro" id="IPR023187">
    <property type="entry name" value="Tscrpt_reg_MarR-type_CS"/>
</dbReference>
<dbReference type="GO" id="GO:0003677">
    <property type="term" value="F:DNA binding"/>
    <property type="evidence" value="ECO:0007669"/>
    <property type="project" value="UniProtKB-KW"/>
</dbReference>
<proteinExistence type="predicted"/>
<name>A0A916X5L8_9SPHN</name>
<dbReference type="Pfam" id="PF12802">
    <property type="entry name" value="MarR_2"/>
    <property type="match status" value="1"/>
</dbReference>
<evidence type="ECO:0000256" key="3">
    <source>
        <dbReference type="ARBA" id="ARBA00023163"/>
    </source>
</evidence>
<reference evidence="5" key="2">
    <citation type="submission" date="2020-09" db="EMBL/GenBank/DDBJ databases">
        <authorList>
            <person name="Sun Q."/>
            <person name="Zhou Y."/>
        </authorList>
    </citation>
    <scope>NUCLEOTIDE SEQUENCE</scope>
    <source>
        <strain evidence="5">CGMCC 1.15095</strain>
    </source>
</reference>
<feature type="domain" description="HTH marR-type" evidence="4">
    <location>
        <begin position="11"/>
        <end position="151"/>
    </location>
</feature>
<keyword evidence="6" id="KW-1185">Reference proteome</keyword>
<dbReference type="SUPFAM" id="SSF46785">
    <property type="entry name" value="Winged helix' DNA-binding domain"/>
    <property type="match status" value="1"/>
</dbReference>
<dbReference type="PROSITE" id="PS01117">
    <property type="entry name" value="HTH_MARR_1"/>
    <property type="match status" value="1"/>
</dbReference>
<dbReference type="InterPro" id="IPR036390">
    <property type="entry name" value="WH_DNA-bd_sf"/>
</dbReference>
<evidence type="ECO:0000256" key="1">
    <source>
        <dbReference type="ARBA" id="ARBA00023015"/>
    </source>
</evidence>
<dbReference type="PANTHER" id="PTHR33164">
    <property type="entry name" value="TRANSCRIPTIONAL REGULATOR, MARR FAMILY"/>
    <property type="match status" value="1"/>
</dbReference>
<dbReference type="GO" id="GO:0003700">
    <property type="term" value="F:DNA-binding transcription factor activity"/>
    <property type="evidence" value="ECO:0007669"/>
    <property type="project" value="InterPro"/>
</dbReference>
<dbReference type="InterPro" id="IPR036388">
    <property type="entry name" value="WH-like_DNA-bd_sf"/>
</dbReference>
<dbReference type="AlphaFoldDB" id="A0A916X5L8"/>
<dbReference type="Gene3D" id="1.10.10.10">
    <property type="entry name" value="Winged helix-like DNA-binding domain superfamily/Winged helix DNA-binding domain"/>
    <property type="match status" value="1"/>
</dbReference>
<keyword evidence="3" id="KW-0804">Transcription</keyword>
<dbReference type="InterPro" id="IPR039422">
    <property type="entry name" value="MarR/SlyA-like"/>
</dbReference>
<comment type="caution">
    <text evidence="5">The sequence shown here is derived from an EMBL/GenBank/DDBJ whole genome shotgun (WGS) entry which is preliminary data.</text>
</comment>
<protein>
    <recommendedName>
        <fullName evidence="4">HTH marR-type domain-containing protein</fullName>
    </recommendedName>
</protein>
<dbReference type="SMART" id="SM00347">
    <property type="entry name" value="HTH_MARR"/>
    <property type="match status" value="1"/>
</dbReference>